<evidence type="ECO:0000256" key="2">
    <source>
        <dbReference type="SAM" id="Phobius"/>
    </source>
</evidence>
<dbReference type="EMBL" id="JACONZ010000001">
    <property type="protein sequence ID" value="MBC5580790.1"/>
    <property type="molecule type" value="Genomic_DNA"/>
</dbReference>
<dbReference type="InterPro" id="IPR058637">
    <property type="entry name" value="YknX-like_C"/>
</dbReference>
<dbReference type="PANTHER" id="PTHR30469">
    <property type="entry name" value="MULTIDRUG RESISTANCE PROTEIN MDTA"/>
    <property type="match status" value="1"/>
</dbReference>
<accession>A0A923L0N2</accession>
<dbReference type="Proteomes" id="UP000659630">
    <property type="component" value="Unassembled WGS sequence"/>
</dbReference>
<dbReference type="SUPFAM" id="SSF111369">
    <property type="entry name" value="HlyD-like secretion proteins"/>
    <property type="match status" value="2"/>
</dbReference>
<keyword evidence="1" id="KW-0175">Coiled coil</keyword>
<feature type="coiled-coil region" evidence="1">
    <location>
        <begin position="214"/>
        <end position="241"/>
    </location>
</feature>
<dbReference type="RefSeq" id="WP_186887117.1">
    <property type="nucleotide sequence ID" value="NZ_JACONZ010000001.1"/>
</dbReference>
<gene>
    <name evidence="4" type="ORF">H8S23_04665</name>
</gene>
<keyword evidence="2" id="KW-0472">Membrane</keyword>
<dbReference type="PANTHER" id="PTHR30469:SF33">
    <property type="entry name" value="SLR1207 PROTEIN"/>
    <property type="match status" value="1"/>
</dbReference>
<organism evidence="4 5">
    <name type="scientific">Anaerofilum hominis</name>
    <dbReference type="NCBI Taxonomy" id="2763016"/>
    <lineage>
        <taxon>Bacteria</taxon>
        <taxon>Bacillati</taxon>
        <taxon>Bacillota</taxon>
        <taxon>Clostridia</taxon>
        <taxon>Eubacteriales</taxon>
        <taxon>Oscillospiraceae</taxon>
        <taxon>Anaerofilum</taxon>
    </lineage>
</organism>
<dbReference type="Gene3D" id="2.40.420.20">
    <property type="match status" value="1"/>
</dbReference>
<dbReference type="GO" id="GO:0015562">
    <property type="term" value="F:efflux transmembrane transporter activity"/>
    <property type="evidence" value="ECO:0007669"/>
    <property type="project" value="TreeGrafter"/>
</dbReference>
<dbReference type="Pfam" id="PF25989">
    <property type="entry name" value="YknX_C"/>
    <property type="match status" value="1"/>
</dbReference>
<keyword evidence="5" id="KW-1185">Reference proteome</keyword>
<keyword evidence="2" id="KW-0812">Transmembrane</keyword>
<proteinExistence type="predicted"/>
<comment type="caution">
    <text evidence="4">The sequence shown here is derived from an EMBL/GenBank/DDBJ whole genome shotgun (WGS) entry which is preliminary data.</text>
</comment>
<evidence type="ECO:0000256" key="1">
    <source>
        <dbReference type="SAM" id="Coils"/>
    </source>
</evidence>
<evidence type="ECO:0000313" key="5">
    <source>
        <dbReference type="Proteomes" id="UP000659630"/>
    </source>
</evidence>
<dbReference type="Gene3D" id="2.40.30.170">
    <property type="match status" value="1"/>
</dbReference>
<evidence type="ECO:0000259" key="3">
    <source>
        <dbReference type="Pfam" id="PF25989"/>
    </source>
</evidence>
<dbReference type="AlphaFoldDB" id="A0A923L0N2"/>
<reference evidence="4" key="1">
    <citation type="submission" date="2020-08" db="EMBL/GenBank/DDBJ databases">
        <title>Genome public.</title>
        <authorList>
            <person name="Liu C."/>
            <person name="Sun Q."/>
        </authorList>
    </citation>
    <scope>NUCLEOTIDE SEQUENCE</scope>
    <source>
        <strain evidence="4">BX8</strain>
    </source>
</reference>
<evidence type="ECO:0000313" key="4">
    <source>
        <dbReference type="EMBL" id="MBC5580790.1"/>
    </source>
</evidence>
<name>A0A923L0N2_9FIRM</name>
<protein>
    <submittedName>
        <fullName evidence="4">Efflux RND transporter periplasmic adaptor subunit</fullName>
    </submittedName>
</protein>
<feature type="transmembrane region" description="Helical" evidence="2">
    <location>
        <begin position="43"/>
        <end position="65"/>
    </location>
</feature>
<dbReference type="Gene3D" id="2.40.50.100">
    <property type="match status" value="1"/>
</dbReference>
<keyword evidence="2" id="KW-1133">Transmembrane helix</keyword>
<dbReference type="GO" id="GO:1990281">
    <property type="term" value="C:efflux pump complex"/>
    <property type="evidence" value="ECO:0007669"/>
    <property type="project" value="TreeGrafter"/>
</dbReference>
<sequence>MANEKKDGGLAAVPAAVEKTELLQQQAAAGQPRPKKKRNVKKIVLISVIAAAAGLFAVSRVAAMLRGPLPVYAPTQTVAAGDITQTLTTTGTLISGSRVAVLSPVSAPLSEVLVEQGQIVRAGDPLFRFDTTALQRAYRQASASYESGQLQKGDALAASDEAQAQFNDAAANLNNLAVQKDRVAAAVNSLSSQYGALTEEEKKSEQGIELGAALDAARADLANQEQALSAAKAAYDAAQKGVLSDSGRRELELAQVPTAVSVEAARQDLNAAKAGLDAPIGGVVTGLSAVQGGMAGSYTALCTVESLEDVDVDIALSRYDLEKVRVGQSATVVTLGRAYTGKVSSIDAMATAGAGATGTATAYVHAKIHLDAPDENLKLGLEANVSILTGEAKNVLSLPLSAVNTDVDGQFCLVVENGVAVRREVTTGLTSDTAVEITGGLSAGDLVITDPLGISEGMAVSGDPGAAAPAMGGAAGGAIMIG</sequence>
<feature type="domain" description="YknX-like C-terminal permuted SH3-like" evidence="3">
    <location>
        <begin position="395"/>
        <end position="460"/>
    </location>
</feature>